<keyword evidence="2" id="KW-1185">Reference proteome</keyword>
<evidence type="ECO:0000313" key="1">
    <source>
        <dbReference type="EMBL" id="MDN4599249.1"/>
    </source>
</evidence>
<protein>
    <recommendedName>
        <fullName evidence="3">Peptidase C39-like domain-containing protein</fullName>
    </recommendedName>
</protein>
<sequence length="210" mass="23390">MSGRVSPVVVYPYESQWGDIACNRPLIEEGADPSRFFDWATDGYPSVEEYLFWSHHVCGLASLRSVLRAWTPEHGRIAMFELVRRARRRGALTRDGDVVGGLFYRPFVEWIGEDFGIEGTVHPFVEAEGLLAHVRAGGVALASVSPEIRYPDRPNARRGGHLVLVHRFDGDRITLHNPSGVPGTAENAEVDLPTFERFFAHRGVTLTPPA</sequence>
<evidence type="ECO:0000313" key="2">
    <source>
        <dbReference type="Proteomes" id="UP001174210"/>
    </source>
</evidence>
<dbReference type="EMBL" id="JAROCB010000005">
    <property type="protein sequence ID" value="MDN4599249.1"/>
    <property type="molecule type" value="Genomic_DNA"/>
</dbReference>
<evidence type="ECO:0008006" key="3">
    <source>
        <dbReference type="Google" id="ProtNLM"/>
    </source>
</evidence>
<comment type="caution">
    <text evidence="1">The sequence shown here is derived from an EMBL/GenBank/DDBJ whole genome shotgun (WGS) entry which is preliminary data.</text>
</comment>
<dbReference type="RefSeq" id="WP_301220593.1">
    <property type="nucleotide sequence ID" value="NZ_JAROCB010000005.1"/>
</dbReference>
<proteinExistence type="predicted"/>
<gene>
    <name evidence="1" type="ORF">P5G59_19010</name>
</gene>
<organism evidence="1 2">
    <name type="scientific">Leifsonia virtsii</name>
    <dbReference type="NCBI Taxonomy" id="3035915"/>
    <lineage>
        <taxon>Bacteria</taxon>
        <taxon>Bacillati</taxon>
        <taxon>Actinomycetota</taxon>
        <taxon>Actinomycetes</taxon>
        <taxon>Micrococcales</taxon>
        <taxon>Microbacteriaceae</taxon>
        <taxon>Leifsonia</taxon>
    </lineage>
</organism>
<name>A0ABT8J4Q5_9MICO</name>
<accession>A0ABT8J4Q5</accession>
<reference evidence="1" key="1">
    <citation type="submission" date="2023-03" db="EMBL/GenBank/DDBJ databases">
        <title>MT1 and MT2 Draft Genomes of Novel Species.</title>
        <authorList>
            <person name="Venkateswaran K."/>
        </authorList>
    </citation>
    <scope>NUCLEOTIDE SEQUENCE</scope>
    <source>
        <strain evidence="1">F6_8S_P_1A</strain>
    </source>
</reference>
<dbReference type="Proteomes" id="UP001174210">
    <property type="component" value="Unassembled WGS sequence"/>
</dbReference>